<dbReference type="EMBL" id="CP012850">
    <property type="protein sequence ID" value="ALI37371.1"/>
    <property type="molecule type" value="Genomic_DNA"/>
</dbReference>
<dbReference type="AlphaFoldDB" id="A0A654M480"/>
<dbReference type="RefSeq" id="WP_231100105.1">
    <property type="nucleotide sequence ID" value="NZ_CP012850.1"/>
</dbReference>
<dbReference type="InterPro" id="IPR012255">
    <property type="entry name" value="ETF_b"/>
</dbReference>
<name>A0A654M480_9ARCH</name>
<gene>
    <name evidence="2" type="primary">acrB</name>
    <name evidence="2" type="ORF">NMY3_03186</name>
</gene>
<dbReference type="SMART" id="SM00893">
    <property type="entry name" value="ETF"/>
    <property type="match status" value="1"/>
</dbReference>
<proteinExistence type="predicted"/>
<dbReference type="InterPro" id="IPR014729">
    <property type="entry name" value="Rossmann-like_a/b/a_fold"/>
</dbReference>
<dbReference type="PANTHER" id="PTHR21294">
    <property type="entry name" value="ELECTRON TRANSFER FLAVOPROTEIN BETA-SUBUNIT"/>
    <property type="match status" value="1"/>
</dbReference>
<evidence type="ECO:0000313" key="3">
    <source>
        <dbReference type="Proteomes" id="UP000058925"/>
    </source>
</evidence>
<protein>
    <submittedName>
        <fullName evidence="2">Acryloyl-CoA reductase electron transfer subunit gamma</fullName>
    </submittedName>
</protein>
<dbReference type="Gene3D" id="3.40.50.620">
    <property type="entry name" value="HUPs"/>
    <property type="match status" value="1"/>
</dbReference>
<dbReference type="Proteomes" id="UP000058925">
    <property type="component" value="Chromosome"/>
</dbReference>
<evidence type="ECO:0000259" key="1">
    <source>
        <dbReference type="SMART" id="SM00893"/>
    </source>
</evidence>
<dbReference type="KEGG" id="taa:NMY3_03186"/>
<sequence length="287" mass="31400">MSLNIAVIIKLEPDFSDGNVSYNPDGTLNRAETKTILGHHSAIASQAAFYAKVKYGARISIGTMGPPMAELALDQSLLLSDAEELHLYSDRSFAGADTLSTAEVLKTGISKMNDGKSMDIVFSGFRASDGETGQTGPQTAWKLGFTFLGNVISYEIDIEKRLMTAVRLVSYGNYNMIEKVQAPLPVFVAIDPSYKSPFVTVSQRLSASKYHKEAKMRSSNYKSILKVFNAKELEVDPKLVGLPGSPTIVYKVEKIPKIKSNRSAQTVENIDPGEISNILEKIHETIT</sequence>
<dbReference type="PIRSF" id="PIRSF000090">
    <property type="entry name" value="Beta-ETF"/>
    <property type="match status" value="1"/>
</dbReference>
<dbReference type="GO" id="GO:0009055">
    <property type="term" value="F:electron transfer activity"/>
    <property type="evidence" value="ECO:0007669"/>
    <property type="project" value="InterPro"/>
</dbReference>
<dbReference type="SUPFAM" id="SSF52402">
    <property type="entry name" value="Adenine nucleotide alpha hydrolases-like"/>
    <property type="match status" value="1"/>
</dbReference>
<dbReference type="PANTHER" id="PTHR21294:SF17">
    <property type="entry name" value="PROTEIN FIXA"/>
    <property type="match status" value="1"/>
</dbReference>
<organism evidence="2 3">
    <name type="scientific">Candidatus Nitrosocosmicus oleophilus</name>
    <dbReference type="NCBI Taxonomy" id="1353260"/>
    <lineage>
        <taxon>Archaea</taxon>
        <taxon>Nitrososphaerota</taxon>
        <taxon>Nitrososphaeria</taxon>
        <taxon>Nitrososphaerales</taxon>
        <taxon>Nitrososphaeraceae</taxon>
        <taxon>Candidatus Nitrosocosmicus</taxon>
    </lineage>
</organism>
<dbReference type="Pfam" id="PF01012">
    <property type="entry name" value="ETF"/>
    <property type="match status" value="1"/>
</dbReference>
<keyword evidence="3" id="KW-1185">Reference proteome</keyword>
<dbReference type="InterPro" id="IPR014730">
    <property type="entry name" value="ETF_a/b_N"/>
</dbReference>
<accession>A0A654M480</accession>
<evidence type="ECO:0000313" key="2">
    <source>
        <dbReference type="EMBL" id="ALI37371.1"/>
    </source>
</evidence>
<dbReference type="GeneID" id="60423047"/>
<reference evidence="3" key="1">
    <citation type="submission" date="2015-10" db="EMBL/GenBank/DDBJ databases">
        <title>Niche specialization of a soil ammonia-oxidizing archaeon, Candidatus Nitrosocosmicus oleophilus.</title>
        <authorList>
            <person name="Jung M.-Y."/>
            <person name="Rhee S.-K."/>
        </authorList>
    </citation>
    <scope>NUCLEOTIDE SEQUENCE [LARGE SCALE GENOMIC DNA]</scope>
    <source>
        <strain evidence="3">MY3</strain>
    </source>
</reference>
<feature type="domain" description="Electron transfer flavoprotein alpha/beta-subunit N-terminal" evidence="1">
    <location>
        <begin position="25"/>
        <end position="220"/>
    </location>
</feature>